<proteinExistence type="predicted"/>
<sequence>MEKELNKERRKDSKESRLCRRKRKDPRKKMEKGRDFGSGVLNNGKGADKCLY</sequence>
<evidence type="ECO:0000313" key="2">
    <source>
        <dbReference type="EMBL" id="EEF30551.1"/>
    </source>
</evidence>
<evidence type="ECO:0000313" key="3">
    <source>
        <dbReference type="Proteomes" id="UP000008311"/>
    </source>
</evidence>
<evidence type="ECO:0000256" key="1">
    <source>
        <dbReference type="SAM" id="MobiDB-lite"/>
    </source>
</evidence>
<keyword evidence="3" id="KW-1185">Reference proteome</keyword>
<name>B9T0R2_RICCO</name>
<dbReference type="InParanoid" id="B9T0R2"/>
<dbReference type="AlphaFoldDB" id="B9T0R2"/>
<feature type="compositionally biased region" description="Basic residues" evidence="1">
    <location>
        <begin position="19"/>
        <end position="31"/>
    </location>
</feature>
<gene>
    <name evidence="2" type="ORF">RCOM_1440570</name>
</gene>
<reference evidence="3" key="1">
    <citation type="journal article" date="2010" name="Nat. Biotechnol.">
        <title>Draft genome sequence of the oilseed species Ricinus communis.</title>
        <authorList>
            <person name="Chan A.P."/>
            <person name="Crabtree J."/>
            <person name="Zhao Q."/>
            <person name="Lorenzi H."/>
            <person name="Orvis J."/>
            <person name="Puiu D."/>
            <person name="Melake-Berhan A."/>
            <person name="Jones K.M."/>
            <person name="Redman J."/>
            <person name="Chen G."/>
            <person name="Cahoon E.B."/>
            <person name="Gedil M."/>
            <person name="Stanke M."/>
            <person name="Haas B.J."/>
            <person name="Wortman J.R."/>
            <person name="Fraser-Liggett C.M."/>
            <person name="Ravel J."/>
            <person name="Rabinowicz P.D."/>
        </authorList>
    </citation>
    <scope>NUCLEOTIDE SEQUENCE [LARGE SCALE GENOMIC DNA]</scope>
    <source>
        <strain evidence="3">cv. Hale</strain>
    </source>
</reference>
<dbReference type="Proteomes" id="UP000008311">
    <property type="component" value="Unassembled WGS sequence"/>
</dbReference>
<protein>
    <submittedName>
        <fullName evidence="2">Uncharacterized protein</fullName>
    </submittedName>
</protein>
<dbReference type="EMBL" id="EQ974310">
    <property type="protein sequence ID" value="EEF30551.1"/>
    <property type="molecule type" value="Genomic_DNA"/>
</dbReference>
<feature type="region of interest" description="Disordered" evidence="1">
    <location>
        <begin position="1"/>
        <end position="52"/>
    </location>
</feature>
<feature type="compositionally biased region" description="Basic and acidic residues" evidence="1">
    <location>
        <begin position="1"/>
        <end position="18"/>
    </location>
</feature>
<accession>B9T0R2</accession>
<organism evidence="2 3">
    <name type="scientific">Ricinus communis</name>
    <name type="common">Castor bean</name>
    <dbReference type="NCBI Taxonomy" id="3988"/>
    <lineage>
        <taxon>Eukaryota</taxon>
        <taxon>Viridiplantae</taxon>
        <taxon>Streptophyta</taxon>
        <taxon>Embryophyta</taxon>
        <taxon>Tracheophyta</taxon>
        <taxon>Spermatophyta</taxon>
        <taxon>Magnoliopsida</taxon>
        <taxon>eudicotyledons</taxon>
        <taxon>Gunneridae</taxon>
        <taxon>Pentapetalae</taxon>
        <taxon>rosids</taxon>
        <taxon>fabids</taxon>
        <taxon>Malpighiales</taxon>
        <taxon>Euphorbiaceae</taxon>
        <taxon>Acalyphoideae</taxon>
        <taxon>Acalypheae</taxon>
        <taxon>Ricinus</taxon>
    </lineage>
</organism>